<dbReference type="Proteomes" id="UP001164539">
    <property type="component" value="Chromosome 5"/>
</dbReference>
<organism evidence="1 2">
    <name type="scientific">Melia azedarach</name>
    <name type="common">Chinaberry tree</name>
    <dbReference type="NCBI Taxonomy" id="155640"/>
    <lineage>
        <taxon>Eukaryota</taxon>
        <taxon>Viridiplantae</taxon>
        <taxon>Streptophyta</taxon>
        <taxon>Embryophyta</taxon>
        <taxon>Tracheophyta</taxon>
        <taxon>Spermatophyta</taxon>
        <taxon>Magnoliopsida</taxon>
        <taxon>eudicotyledons</taxon>
        <taxon>Gunneridae</taxon>
        <taxon>Pentapetalae</taxon>
        <taxon>rosids</taxon>
        <taxon>malvids</taxon>
        <taxon>Sapindales</taxon>
        <taxon>Meliaceae</taxon>
        <taxon>Melia</taxon>
    </lineage>
</organism>
<comment type="caution">
    <text evidence="1">The sequence shown here is derived from an EMBL/GenBank/DDBJ whole genome shotgun (WGS) entry which is preliminary data.</text>
</comment>
<accession>A0ACC1Y931</accession>
<name>A0ACC1Y931_MELAZ</name>
<sequence>MVDLESSVKKSIAGKRKVTLEEQLNITKRRAFETAVKHIDAAHKTIAQTSLSSLDTTYKSPIKVKENMKPMAPTRITRNLGIMNMKRNPNTEIFAKDNM</sequence>
<keyword evidence="2" id="KW-1185">Reference proteome</keyword>
<gene>
    <name evidence="1" type="ORF">OWV82_010703</name>
</gene>
<protein>
    <submittedName>
        <fullName evidence="1">Uncharacterized protein</fullName>
    </submittedName>
</protein>
<proteinExistence type="predicted"/>
<evidence type="ECO:0000313" key="2">
    <source>
        <dbReference type="Proteomes" id="UP001164539"/>
    </source>
</evidence>
<reference evidence="1 2" key="1">
    <citation type="journal article" date="2023" name="Science">
        <title>Complex scaffold remodeling in plant triterpene biosynthesis.</title>
        <authorList>
            <person name="De La Pena R."/>
            <person name="Hodgson H."/>
            <person name="Liu J.C."/>
            <person name="Stephenson M.J."/>
            <person name="Martin A.C."/>
            <person name="Owen C."/>
            <person name="Harkess A."/>
            <person name="Leebens-Mack J."/>
            <person name="Jimenez L.E."/>
            <person name="Osbourn A."/>
            <person name="Sattely E.S."/>
        </authorList>
    </citation>
    <scope>NUCLEOTIDE SEQUENCE [LARGE SCALE GENOMIC DNA]</scope>
    <source>
        <strain evidence="2">cv. JPN11</strain>
        <tissue evidence="1">Leaf</tissue>
    </source>
</reference>
<evidence type="ECO:0000313" key="1">
    <source>
        <dbReference type="EMBL" id="KAJ4719085.1"/>
    </source>
</evidence>
<dbReference type="EMBL" id="CM051398">
    <property type="protein sequence ID" value="KAJ4719085.1"/>
    <property type="molecule type" value="Genomic_DNA"/>
</dbReference>